<evidence type="ECO:0000313" key="3">
    <source>
        <dbReference type="Proteomes" id="UP000504607"/>
    </source>
</evidence>
<feature type="chain" id="PRO_5026955600" evidence="2">
    <location>
        <begin position="23"/>
        <end position="123"/>
    </location>
</feature>
<keyword evidence="1 2" id="KW-0732">Signal</keyword>
<organism evidence="3 4">
    <name type="scientific">Elaeis guineensis var. tenera</name>
    <name type="common">Oil palm</name>
    <dbReference type="NCBI Taxonomy" id="51953"/>
    <lineage>
        <taxon>Eukaryota</taxon>
        <taxon>Viridiplantae</taxon>
        <taxon>Streptophyta</taxon>
        <taxon>Embryophyta</taxon>
        <taxon>Tracheophyta</taxon>
        <taxon>Spermatophyta</taxon>
        <taxon>Magnoliopsida</taxon>
        <taxon>Liliopsida</taxon>
        <taxon>Arecaceae</taxon>
        <taxon>Arecoideae</taxon>
        <taxon>Cocoseae</taxon>
        <taxon>Elaeidinae</taxon>
        <taxon>Elaeis</taxon>
    </lineage>
</organism>
<evidence type="ECO:0000256" key="2">
    <source>
        <dbReference type="SAM" id="SignalP"/>
    </source>
</evidence>
<keyword evidence="3" id="KW-1185">Reference proteome</keyword>
<protein>
    <submittedName>
        <fullName evidence="4">Uncharacterized protein LOC105061305</fullName>
    </submittedName>
</protein>
<evidence type="ECO:0000313" key="4">
    <source>
        <dbReference type="RefSeq" id="XP_010943617.1"/>
    </source>
</evidence>
<dbReference type="GeneID" id="105061305"/>
<dbReference type="Pfam" id="PF24068">
    <property type="entry name" value="TPD1_C"/>
    <property type="match status" value="1"/>
</dbReference>
<name>A0A6I9SQ21_ELAGV</name>
<proteinExistence type="predicted"/>
<dbReference type="AlphaFoldDB" id="A0A6I9SQ21"/>
<reference evidence="4" key="1">
    <citation type="submission" date="2025-08" db="UniProtKB">
        <authorList>
            <consortium name="RefSeq"/>
        </authorList>
    </citation>
    <scope>IDENTIFICATION</scope>
</reference>
<gene>
    <name evidence="4" type="primary">LOC105061305</name>
</gene>
<feature type="signal peptide" evidence="2">
    <location>
        <begin position="1"/>
        <end position="22"/>
    </location>
</feature>
<dbReference type="InParanoid" id="A0A6I9SQ21"/>
<accession>A0A6I9SQ21</accession>
<dbReference type="GO" id="GO:0001709">
    <property type="term" value="P:cell fate determination"/>
    <property type="evidence" value="ECO:0007669"/>
    <property type="project" value="TreeGrafter"/>
</dbReference>
<dbReference type="PANTHER" id="PTHR33184:SF72">
    <property type="entry name" value="BETA-1,3-N-ACETYLGLUCOSAMINYLTRANSFERASE FAMILY PROTEIN"/>
    <property type="match status" value="1"/>
</dbReference>
<dbReference type="InterPro" id="IPR040361">
    <property type="entry name" value="TPD1"/>
</dbReference>
<dbReference type="KEGG" id="egu:105061305"/>
<dbReference type="OrthoDB" id="603213at2759"/>
<evidence type="ECO:0000256" key="1">
    <source>
        <dbReference type="ARBA" id="ARBA00022729"/>
    </source>
</evidence>
<sequence>MGATLSIFLAILLLSIINGGLGAPCSVSEIAIDQARTGDVVEGKPEYEVTVSNKCECAQSKVFVQCYGLSSVEPVDPRAIKPVDAERCVVGEGQPIPKGARIKFKYAWMTPQDFPVVSSHVHC</sequence>
<dbReference type="PANTHER" id="PTHR33184">
    <property type="entry name" value="PROTEIN TAPETUM DETERMINANT 1-LIKE-RELATED"/>
    <property type="match status" value="1"/>
</dbReference>
<dbReference type="RefSeq" id="XP_010943617.1">
    <property type="nucleotide sequence ID" value="XM_010945315.3"/>
</dbReference>
<dbReference type="Proteomes" id="UP000504607">
    <property type="component" value="Unplaced"/>
</dbReference>